<dbReference type="SMART" id="SM01027">
    <property type="entry name" value="Beta-Casp"/>
    <property type="match status" value="1"/>
</dbReference>
<evidence type="ECO:0000259" key="3">
    <source>
        <dbReference type="SMART" id="SM01027"/>
    </source>
</evidence>
<dbReference type="CDD" id="cd16295">
    <property type="entry name" value="TTHA0252-CPSF-like_MBL-fold"/>
    <property type="match status" value="1"/>
</dbReference>
<reference evidence="4 5" key="1">
    <citation type="submission" date="2017-04" db="EMBL/GenBank/DDBJ databases">
        <title>Novel microbial lineages endemic to geothermal iron-oxide mats fill important gaps in the evolutionary history of Archaea.</title>
        <authorList>
            <person name="Jay Z.J."/>
            <person name="Beam J.P."/>
            <person name="Dlakic M."/>
            <person name="Rusch D.B."/>
            <person name="Kozubal M.A."/>
            <person name="Inskeep W.P."/>
        </authorList>
    </citation>
    <scope>NUCLEOTIDE SEQUENCE [LARGE SCALE GENOMIC DNA]</scope>
    <source>
        <strain evidence="4">BE_D</strain>
    </source>
</reference>
<sequence>MEVNIKFLGGALEVGKEGILLTNGITKILLDYGSTVSDEKPKFPEHVRPSEIEAIILSHAHLDHSGALPYLYVSGAPELLATQATIKLSKLLLKDFLKISGDYLPYETKDIEALEKHAHCVEYKERIVRKNFEATFLNAGHIPGSMISVIEIGSKTIVFTGDFNTIPTRLVKEAEPNVPPADAIIMEGTYTEKDHPDRNEMERLLVEEVKNVVESGGVVLIPAFSVGRSHEIIMVLRELGYDGEIHLDGMAREAAEISLKNPSFLKDAKKFEKVLESINWIDRWSERRKAVKMPGVIVSPAGMLRGGAAVFYMEKVAFSSKNAIFIVSYQANNTPGRMLLDTKSVVLHGKRKKVEAEIKTFDFSSHCGRKELIEFIKNLKGEPKVFLVHGEAENLKKFAQEASEKTGHQVFAPANGENVVIH</sequence>
<dbReference type="Pfam" id="PF07521">
    <property type="entry name" value="RMMBL"/>
    <property type="match status" value="1"/>
</dbReference>
<organism evidence="4 5">
    <name type="scientific">Candidatus Marsarchaeota G1 archaeon BE_D</name>
    <dbReference type="NCBI Taxonomy" id="1978156"/>
    <lineage>
        <taxon>Archaea</taxon>
        <taxon>Candidatus Marsarchaeota</taxon>
        <taxon>Candidatus Marsarchaeota group 1</taxon>
    </lineage>
</organism>
<name>A0A2R6AKA7_9ARCH</name>
<dbReference type="Proteomes" id="UP000240569">
    <property type="component" value="Unassembled WGS sequence"/>
</dbReference>
<evidence type="ECO:0000259" key="2">
    <source>
        <dbReference type="SMART" id="SM00849"/>
    </source>
</evidence>
<dbReference type="Pfam" id="PF16661">
    <property type="entry name" value="Lactamase_B_6"/>
    <property type="match status" value="1"/>
</dbReference>
<dbReference type="InterPro" id="IPR001279">
    <property type="entry name" value="Metallo-B-lactamas"/>
</dbReference>
<dbReference type="Gene3D" id="3.60.15.10">
    <property type="entry name" value="Ribonuclease Z/Hydroxyacylglutathione hydrolase-like"/>
    <property type="match status" value="1"/>
</dbReference>
<dbReference type="SMART" id="SM00849">
    <property type="entry name" value="Lactamase_B"/>
    <property type="match status" value="1"/>
</dbReference>
<dbReference type="GO" id="GO:0004521">
    <property type="term" value="F:RNA endonuclease activity"/>
    <property type="evidence" value="ECO:0007669"/>
    <property type="project" value="TreeGrafter"/>
</dbReference>
<dbReference type="InterPro" id="IPR011108">
    <property type="entry name" value="RMMBL"/>
</dbReference>
<comment type="caution">
    <text evidence="4">The sequence shown here is derived from an EMBL/GenBank/DDBJ whole genome shotgun (WGS) entry which is preliminary data.</text>
</comment>
<dbReference type="EMBL" id="NEXD01000002">
    <property type="protein sequence ID" value="PSN86787.1"/>
    <property type="molecule type" value="Genomic_DNA"/>
</dbReference>
<evidence type="ECO:0008006" key="6">
    <source>
        <dbReference type="Google" id="ProtNLM"/>
    </source>
</evidence>
<gene>
    <name evidence="4" type="ORF">B9Q02_01090</name>
</gene>
<dbReference type="InterPro" id="IPR036866">
    <property type="entry name" value="RibonucZ/Hydroxyglut_hydro"/>
</dbReference>
<accession>A0A2R6AKA7</accession>
<feature type="domain" description="Metallo-beta-lactamase" evidence="2">
    <location>
        <begin position="15"/>
        <end position="216"/>
    </location>
</feature>
<evidence type="ECO:0000313" key="4">
    <source>
        <dbReference type="EMBL" id="PSN86787.1"/>
    </source>
</evidence>
<keyword evidence="1" id="KW-0378">Hydrolase</keyword>
<dbReference type="InterPro" id="IPR050698">
    <property type="entry name" value="MBL"/>
</dbReference>
<evidence type="ECO:0000313" key="5">
    <source>
        <dbReference type="Proteomes" id="UP000240569"/>
    </source>
</evidence>
<dbReference type="Gene3D" id="3.40.50.10890">
    <property type="match status" value="1"/>
</dbReference>
<dbReference type="AlphaFoldDB" id="A0A2R6AKA7"/>
<dbReference type="Pfam" id="PF10996">
    <property type="entry name" value="Beta-Casp"/>
    <property type="match status" value="1"/>
</dbReference>
<dbReference type="PANTHER" id="PTHR11203:SF52">
    <property type="entry name" value="MRNA 3-END PROCESSING FACTOR"/>
    <property type="match status" value="1"/>
</dbReference>
<proteinExistence type="predicted"/>
<dbReference type="InterPro" id="IPR022712">
    <property type="entry name" value="Beta_Casp"/>
</dbReference>
<dbReference type="SUPFAM" id="SSF56281">
    <property type="entry name" value="Metallo-hydrolase/oxidoreductase"/>
    <property type="match status" value="1"/>
</dbReference>
<dbReference type="PANTHER" id="PTHR11203">
    <property type="entry name" value="CLEAVAGE AND POLYADENYLATION SPECIFICITY FACTOR FAMILY MEMBER"/>
    <property type="match status" value="1"/>
</dbReference>
<protein>
    <recommendedName>
        <fullName evidence="6">MBL fold metallo-hydrolase</fullName>
    </recommendedName>
</protein>
<evidence type="ECO:0000256" key="1">
    <source>
        <dbReference type="ARBA" id="ARBA00022801"/>
    </source>
</evidence>
<feature type="domain" description="Beta-Casp" evidence="3">
    <location>
        <begin position="229"/>
        <end position="339"/>
    </location>
</feature>
<dbReference type="GO" id="GO:0016787">
    <property type="term" value="F:hydrolase activity"/>
    <property type="evidence" value="ECO:0007669"/>
    <property type="project" value="UniProtKB-KW"/>
</dbReference>